<dbReference type="Gene3D" id="3.90.1200.10">
    <property type="match status" value="1"/>
</dbReference>
<keyword evidence="5" id="KW-1185">Reference proteome</keyword>
<dbReference type="Pfam" id="PF01636">
    <property type="entry name" value="APH"/>
    <property type="match status" value="1"/>
</dbReference>
<dbReference type="Proteomes" id="UP001501231">
    <property type="component" value="Unassembled WGS sequence"/>
</dbReference>
<dbReference type="PRINTS" id="PR01398">
    <property type="entry name" value="ISCHRISMTASE"/>
</dbReference>
<feature type="domain" description="Aminoglycoside phosphotransferase" evidence="3">
    <location>
        <begin position="249"/>
        <end position="367"/>
    </location>
</feature>
<dbReference type="InterPro" id="IPR000868">
    <property type="entry name" value="Isochorismatase-like_dom"/>
</dbReference>
<evidence type="ECO:0000259" key="3">
    <source>
        <dbReference type="Pfam" id="PF01636"/>
    </source>
</evidence>
<name>A0ABP5WZE8_9ACTN</name>
<evidence type="ECO:0008006" key="6">
    <source>
        <dbReference type="Google" id="ProtNLM"/>
    </source>
</evidence>
<dbReference type="RefSeq" id="WP_344594316.1">
    <property type="nucleotide sequence ID" value="NZ_BAAARW010000024.1"/>
</dbReference>
<sequence>MTVTTPALAPRTTALLVMDYQEAVLASLPDLADPEALLSRVAGVIADMRAHGATIAHVRVGFTEADWAAIPTANKTFSFIGRQRLLHHTDPATAIHDQLTPEPGDITIRKTRYGALSTTDLDRQLRDRGITTLVIAGITTSGASTVTDAADHDYQLYILSDGVTDPDPHTHQTLMSSVFPRLAHIIDTAELRSLLRVAHPAPSETGRQAPTRTEQELEIPLTGGRITKGVVRVGDTVRRPIGPHSPFVHRLLRHLEDVGCDAAPRLLGTDGRGREILSFQHGETTTAFRARDWSPAQITAAARLLRRLHDATAGTPIAGGRQTVCHNDFSPLNVAFVEGLPVSAFDFDQAAPGPRTRDLAYAAWLWLLGADITGPLDRQLALLRTFLDVYGLEDEYRRGFGRRIVARVEAERDFHERAGRVAAPGSWLHHEIAWLRQHADAIDRGLESPR</sequence>
<dbReference type="Gene3D" id="3.40.50.850">
    <property type="entry name" value="Isochorismatase-like"/>
    <property type="match status" value="1"/>
</dbReference>
<dbReference type="Pfam" id="PF00857">
    <property type="entry name" value="Isochorismatase"/>
    <property type="match status" value="1"/>
</dbReference>
<evidence type="ECO:0000313" key="4">
    <source>
        <dbReference type="EMBL" id="GAA2440883.1"/>
    </source>
</evidence>
<dbReference type="SUPFAM" id="SSF56112">
    <property type="entry name" value="Protein kinase-like (PK-like)"/>
    <property type="match status" value="1"/>
</dbReference>
<organism evidence="4 5">
    <name type="scientific">Actinomadura vinacea</name>
    <dbReference type="NCBI Taxonomy" id="115336"/>
    <lineage>
        <taxon>Bacteria</taxon>
        <taxon>Bacillati</taxon>
        <taxon>Actinomycetota</taxon>
        <taxon>Actinomycetes</taxon>
        <taxon>Streptosporangiales</taxon>
        <taxon>Thermomonosporaceae</taxon>
        <taxon>Actinomadura</taxon>
    </lineage>
</organism>
<dbReference type="InterPro" id="IPR002575">
    <property type="entry name" value="Aminoglycoside_PTrfase"/>
</dbReference>
<dbReference type="PANTHER" id="PTHR43540">
    <property type="entry name" value="PEROXYUREIDOACRYLATE/UREIDOACRYLATE AMIDOHYDROLASE-RELATED"/>
    <property type="match status" value="1"/>
</dbReference>
<feature type="domain" description="Isochorismatase-like" evidence="2">
    <location>
        <begin position="13"/>
        <end position="190"/>
    </location>
</feature>
<dbReference type="InterPro" id="IPR011009">
    <property type="entry name" value="Kinase-like_dom_sf"/>
</dbReference>
<dbReference type="CDD" id="cd00431">
    <property type="entry name" value="cysteine_hydrolases"/>
    <property type="match status" value="1"/>
</dbReference>
<dbReference type="EMBL" id="BAAARW010000024">
    <property type="protein sequence ID" value="GAA2440883.1"/>
    <property type="molecule type" value="Genomic_DNA"/>
</dbReference>
<dbReference type="InterPro" id="IPR016291">
    <property type="entry name" value="Isochorismatase"/>
</dbReference>
<keyword evidence="1" id="KW-0378">Hydrolase</keyword>
<gene>
    <name evidence="4" type="ORF">GCM10010191_66230</name>
</gene>
<evidence type="ECO:0000256" key="1">
    <source>
        <dbReference type="ARBA" id="ARBA00022801"/>
    </source>
</evidence>
<comment type="caution">
    <text evidence="4">The sequence shown here is derived from an EMBL/GenBank/DDBJ whole genome shotgun (WGS) entry which is preliminary data.</text>
</comment>
<protein>
    <recommendedName>
        <fullName evidence="6">Isochorismatase family protein</fullName>
    </recommendedName>
</protein>
<dbReference type="SUPFAM" id="SSF52499">
    <property type="entry name" value="Isochorismatase-like hydrolases"/>
    <property type="match status" value="1"/>
</dbReference>
<reference evidence="5" key="1">
    <citation type="journal article" date="2019" name="Int. J. Syst. Evol. Microbiol.">
        <title>The Global Catalogue of Microorganisms (GCM) 10K type strain sequencing project: providing services to taxonomists for standard genome sequencing and annotation.</title>
        <authorList>
            <consortium name="The Broad Institute Genomics Platform"/>
            <consortium name="The Broad Institute Genome Sequencing Center for Infectious Disease"/>
            <person name="Wu L."/>
            <person name="Ma J."/>
        </authorList>
    </citation>
    <scope>NUCLEOTIDE SEQUENCE [LARGE SCALE GENOMIC DNA]</scope>
    <source>
        <strain evidence="5">JCM 3325</strain>
    </source>
</reference>
<dbReference type="InterPro" id="IPR050272">
    <property type="entry name" value="Isochorismatase-like_hydrls"/>
</dbReference>
<accession>A0ABP5WZE8</accession>
<dbReference type="InterPro" id="IPR036380">
    <property type="entry name" value="Isochorismatase-like_sf"/>
</dbReference>
<evidence type="ECO:0000259" key="2">
    <source>
        <dbReference type="Pfam" id="PF00857"/>
    </source>
</evidence>
<evidence type="ECO:0000313" key="5">
    <source>
        <dbReference type="Proteomes" id="UP001501231"/>
    </source>
</evidence>
<proteinExistence type="predicted"/>